<accession>A0A3G5AIH1</accession>
<dbReference type="EMBL" id="MK072523">
    <property type="protein sequence ID" value="AYV86997.1"/>
    <property type="molecule type" value="Genomic_DNA"/>
</dbReference>
<protein>
    <submittedName>
        <fullName evidence="1">Uncharacterized protein</fullName>
    </submittedName>
</protein>
<organism evidence="1">
    <name type="scientific">Sylvanvirus sp</name>
    <dbReference type="NCBI Taxonomy" id="2487774"/>
    <lineage>
        <taxon>Viruses</taxon>
    </lineage>
</organism>
<proteinExistence type="predicted"/>
<sequence>PEEDVLFPGENRVVKVKKSNNKILCESSRDLYQTIRSTKGKAEEPTTKCGFQPEDVNWIEQQVEREYPGFQLQSQIGQDSSLYWPTAFIQGLEYRVGNRDLLDLLEFRFERLRQPAYFRVLNKLGLGVFTNDNVQTFFDFQRVIHQEAEVNTDPTRFTREDGEHFWDKIQHASVILFWIGMNVGPLDAFDKIGRFWNTYLRGSALSSFDSPDDLLQFWSMLPITSAQMQSNSPFQELSNTSSNYVLHEVKLFGEEVKAEYKASVQFKQACVRTNTCTDEIAYETWLDTRPHKVVPLGLYITVNLPSQLRLFYQQYFQQRNMLAPGEDQDPIPLLQDWYNRCRFSLLQVFSSLDDGPRSWISHLSRVWDDDRQLELNGIYLHLWYLNYFQTEDYRSRLLQLWEQHRLDVLQAFPSFAQNRSSGPHPVVSWLTHLSQLSDEERNLELSNLIT</sequence>
<feature type="non-terminal residue" evidence="1">
    <location>
        <position position="1"/>
    </location>
</feature>
<reference evidence="1" key="1">
    <citation type="submission" date="2018-10" db="EMBL/GenBank/DDBJ databases">
        <title>Hidden diversity of soil giant viruses.</title>
        <authorList>
            <person name="Schulz F."/>
            <person name="Alteio L."/>
            <person name="Goudeau D."/>
            <person name="Ryan E.M."/>
            <person name="Malmstrom R.R."/>
            <person name="Blanchard J."/>
            <person name="Woyke T."/>
        </authorList>
    </citation>
    <scope>NUCLEOTIDE SEQUENCE</scope>
    <source>
        <strain evidence="1">SYV1</strain>
    </source>
</reference>
<gene>
    <name evidence="1" type="ORF">Sylvanvirus17_16</name>
</gene>
<name>A0A3G5AIH1_9VIRU</name>
<evidence type="ECO:0000313" key="1">
    <source>
        <dbReference type="EMBL" id="AYV86997.1"/>
    </source>
</evidence>